<name>A0A1E3VVI0_9HYPH</name>
<reference evidence="2 3" key="1">
    <citation type="journal article" date="2016" name="Environ. Microbiol.">
        <title>New Methyloceanibacter diversity from North Sea sediments includes methanotroph containing solely the soluble methane monooxygenase.</title>
        <authorList>
            <person name="Vekeman B."/>
            <person name="Kerckhof F.M."/>
            <person name="Cremers G."/>
            <person name="de Vos P."/>
            <person name="Vandamme P."/>
            <person name="Boon N."/>
            <person name="Op den Camp H.J."/>
            <person name="Heylen K."/>
        </authorList>
    </citation>
    <scope>NUCLEOTIDE SEQUENCE [LARGE SCALE GENOMIC DNA]</scope>
    <source>
        <strain evidence="2 3">R-67176</strain>
    </source>
</reference>
<organism evidence="2 3">
    <name type="scientific">Methyloceanibacter stevinii</name>
    <dbReference type="NCBI Taxonomy" id="1774970"/>
    <lineage>
        <taxon>Bacteria</taxon>
        <taxon>Pseudomonadati</taxon>
        <taxon>Pseudomonadota</taxon>
        <taxon>Alphaproteobacteria</taxon>
        <taxon>Hyphomicrobiales</taxon>
        <taxon>Hyphomicrobiaceae</taxon>
        <taxon>Methyloceanibacter</taxon>
    </lineage>
</organism>
<feature type="compositionally biased region" description="Basic and acidic residues" evidence="1">
    <location>
        <begin position="188"/>
        <end position="202"/>
    </location>
</feature>
<dbReference type="STRING" id="1774970.AUC70_00440"/>
<accession>A0A1E3VVI0</accession>
<dbReference type="AlphaFoldDB" id="A0A1E3VVI0"/>
<sequence>MRHGAIAFLLAFVASVGAGGPGHAQSVQELAKTAASEAKKGNDLDAYNTIRKAALSIWEQGPLMFREALFVKSAPTGYGIYDPRPNTVFKPGEKLFIYVEPVGFTWKKQGGLNHAELVSDLILKDSEGKVLGEQAGFGTFTFDSRDNNMEVMTALTIDFTEAPTGKYVAELKFTDKLGKKSASFELPFEIKGDDSEPDKAEDSESGSDQ</sequence>
<evidence type="ECO:0000313" key="2">
    <source>
        <dbReference type="EMBL" id="ODR97525.1"/>
    </source>
</evidence>
<evidence type="ECO:0000256" key="1">
    <source>
        <dbReference type="SAM" id="MobiDB-lite"/>
    </source>
</evidence>
<dbReference type="EMBL" id="LPWE01000001">
    <property type="protein sequence ID" value="ODR97525.1"/>
    <property type="molecule type" value="Genomic_DNA"/>
</dbReference>
<comment type="caution">
    <text evidence="2">The sequence shown here is derived from an EMBL/GenBank/DDBJ whole genome shotgun (WGS) entry which is preliminary data.</text>
</comment>
<dbReference type="RefSeq" id="WP_069443083.1">
    <property type="nucleotide sequence ID" value="NZ_LPWE01000001.1"/>
</dbReference>
<dbReference type="Proteomes" id="UP000094172">
    <property type="component" value="Unassembled WGS sequence"/>
</dbReference>
<gene>
    <name evidence="2" type="ORF">AUC70_00440</name>
</gene>
<feature type="region of interest" description="Disordered" evidence="1">
    <location>
        <begin position="188"/>
        <end position="209"/>
    </location>
</feature>
<protein>
    <submittedName>
        <fullName evidence="2">Uncharacterized protein</fullName>
    </submittedName>
</protein>
<evidence type="ECO:0000313" key="3">
    <source>
        <dbReference type="Proteomes" id="UP000094172"/>
    </source>
</evidence>
<keyword evidence="3" id="KW-1185">Reference proteome</keyword>
<proteinExistence type="predicted"/>